<evidence type="ECO:0000256" key="1">
    <source>
        <dbReference type="SAM" id="MobiDB-lite"/>
    </source>
</evidence>
<feature type="non-terminal residue" evidence="2">
    <location>
        <position position="41"/>
    </location>
</feature>
<dbReference type="Proteomes" id="UP000270094">
    <property type="component" value="Unassembled WGS sequence"/>
</dbReference>
<name>A0A3P7JV26_STRVU</name>
<dbReference type="AlphaFoldDB" id="A0A3P7JV26"/>
<protein>
    <submittedName>
        <fullName evidence="2">Uncharacterized protein</fullName>
    </submittedName>
</protein>
<organism evidence="2 3">
    <name type="scientific">Strongylus vulgaris</name>
    <name type="common">Blood worm</name>
    <dbReference type="NCBI Taxonomy" id="40348"/>
    <lineage>
        <taxon>Eukaryota</taxon>
        <taxon>Metazoa</taxon>
        <taxon>Ecdysozoa</taxon>
        <taxon>Nematoda</taxon>
        <taxon>Chromadorea</taxon>
        <taxon>Rhabditida</taxon>
        <taxon>Rhabditina</taxon>
        <taxon>Rhabditomorpha</taxon>
        <taxon>Strongyloidea</taxon>
        <taxon>Strongylidae</taxon>
        <taxon>Strongylus</taxon>
    </lineage>
</organism>
<dbReference type="EMBL" id="UYYB01125784">
    <property type="protein sequence ID" value="VDM83849.1"/>
    <property type="molecule type" value="Genomic_DNA"/>
</dbReference>
<evidence type="ECO:0000313" key="2">
    <source>
        <dbReference type="EMBL" id="VDM83849.1"/>
    </source>
</evidence>
<reference evidence="2 3" key="1">
    <citation type="submission" date="2018-11" db="EMBL/GenBank/DDBJ databases">
        <authorList>
            <consortium name="Pathogen Informatics"/>
        </authorList>
    </citation>
    <scope>NUCLEOTIDE SEQUENCE [LARGE SCALE GENOMIC DNA]</scope>
</reference>
<accession>A0A3P7JV26</accession>
<gene>
    <name evidence="2" type="ORF">SVUK_LOCUS18847</name>
</gene>
<feature type="region of interest" description="Disordered" evidence="1">
    <location>
        <begin position="22"/>
        <end position="41"/>
    </location>
</feature>
<proteinExistence type="predicted"/>
<dbReference type="OrthoDB" id="506498at2759"/>
<sequence>MVSASIALGTRLHLFEALAKVGSEQEPASAEQVAEEGGYKE</sequence>
<keyword evidence="3" id="KW-1185">Reference proteome</keyword>
<evidence type="ECO:0000313" key="3">
    <source>
        <dbReference type="Proteomes" id="UP000270094"/>
    </source>
</evidence>